<dbReference type="OrthoDB" id="294295at2759"/>
<sequence>MGYKEKLEGQKIIVVGGSTGIGYGAAAALLDVGAKVTIISSNQEKLDAALEQLSSNSPDVKGVVSDVRDEAAYTKTLQSLAPVDHVVFSAVDNIIRGKLEDQSLDDAKHLFGVKFWGAVTTGKVLMKYDIVRQGGSLTLTSGTAGIRPGKNAAIGGALNGGVLSLTRGLAADLSEKKIRVNTVVPGLVKTPLWDKQGKTPEEQVEIFNSASQKLPVGFVAGPEHIAEAYLYAIRADYTTGKLIEIGMLALCGHASMVRVMKSDRPRMAYLGHVEFQGGADWTSEAQQRVALEDENEPQRPRKTLRLAI</sequence>
<evidence type="ECO:0000256" key="1">
    <source>
        <dbReference type="ARBA" id="ARBA00006484"/>
    </source>
</evidence>
<dbReference type="eggNOG" id="KOG0725">
    <property type="taxonomic scope" value="Eukaryota"/>
</dbReference>
<evidence type="ECO:0000313" key="4">
    <source>
        <dbReference type="Proteomes" id="UP000094526"/>
    </source>
</evidence>
<reference evidence="4" key="1">
    <citation type="submission" date="2015-07" db="EMBL/GenBank/DDBJ databases">
        <authorList>
            <person name="Teixeira M.M."/>
            <person name="Souza R.C."/>
            <person name="Almeida L.G."/>
            <person name="Vicente V.A."/>
            <person name="de Hoog S."/>
            <person name="Bocca A.L."/>
            <person name="de Almeida S.R."/>
            <person name="Vasconcelos A.T."/>
            <person name="Felipe M.S."/>
        </authorList>
    </citation>
    <scope>NUCLEOTIDE SEQUENCE [LARGE SCALE GENOMIC DNA]</scope>
    <source>
        <strain evidence="4">KSF</strain>
    </source>
</reference>
<dbReference type="Proteomes" id="UP000094526">
    <property type="component" value="Unassembled WGS sequence"/>
</dbReference>
<protein>
    <submittedName>
        <fullName evidence="3">Short-chain dehydrogenase/reductase SDR</fullName>
    </submittedName>
</protein>
<dbReference type="InterPro" id="IPR051122">
    <property type="entry name" value="SDR_DHRS6-like"/>
</dbReference>
<organism evidence="3 4">
    <name type="scientific">Cladophialophora carrionii</name>
    <dbReference type="NCBI Taxonomy" id="86049"/>
    <lineage>
        <taxon>Eukaryota</taxon>
        <taxon>Fungi</taxon>
        <taxon>Dikarya</taxon>
        <taxon>Ascomycota</taxon>
        <taxon>Pezizomycotina</taxon>
        <taxon>Eurotiomycetes</taxon>
        <taxon>Chaetothyriomycetidae</taxon>
        <taxon>Chaetothyriales</taxon>
        <taxon>Herpotrichiellaceae</taxon>
        <taxon>Cladophialophora</taxon>
    </lineage>
</organism>
<dbReference type="PANTHER" id="PTHR43477">
    <property type="entry name" value="DIHYDROANTICAPSIN 7-DEHYDROGENASE"/>
    <property type="match status" value="1"/>
</dbReference>
<dbReference type="GO" id="GO:0016491">
    <property type="term" value="F:oxidoreductase activity"/>
    <property type="evidence" value="ECO:0007669"/>
    <property type="project" value="UniProtKB-KW"/>
</dbReference>
<dbReference type="InterPro" id="IPR036291">
    <property type="entry name" value="NAD(P)-bd_dom_sf"/>
</dbReference>
<dbReference type="Gene3D" id="3.40.50.720">
    <property type="entry name" value="NAD(P)-binding Rossmann-like Domain"/>
    <property type="match status" value="1"/>
</dbReference>
<keyword evidence="4" id="KW-1185">Reference proteome</keyword>
<dbReference type="PANTHER" id="PTHR43477:SF1">
    <property type="entry name" value="DIHYDROANTICAPSIN 7-DEHYDROGENASE"/>
    <property type="match status" value="1"/>
</dbReference>
<comment type="similarity">
    <text evidence="1">Belongs to the short-chain dehydrogenases/reductases (SDR) family.</text>
</comment>
<dbReference type="VEuPathDB" id="FungiDB:CLCR_03510"/>
<dbReference type="AlphaFoldDB" id="A0A1C1CGE2"/>
<dbReference type="InterPro" id="IPR002347">
    <property type="entry name" value="SDR_fam"/>
</dbReference>
<dbReference type="PRINTS" id="PR00081">
    <property type="entry name" value="GDHRDH"/>
</dbReference>
<comment type="caution">
    <text evidence="3">The sequence shown here is derived from an EMBL/GenBank/DDBJ whole genome shotgun (WGS) entry which is preliminary data.</text>
</comment>
<dbReference type="CDD" id="cd05233">
    <property type="entry name" value="SDR_c"/>
    <property type="match status" value="1"/>
</dbReference>
<name>A0A1C1CGE2_9EURO</name>
<evidence type="ECO:0000313" key="3">
    <source>
        <dbReference type="EMBL" id="OCT47585.1"/>
    </source>
</evidence>
<evidence type="ECO:0000256" key="2">
    <source>
        <dbReference type="ARBA" id="ARBA00023002"/>
    </source>
</evidence>
<proteinExistence type="inferred from homology"/>
<dbReference type="EMBL" id="LGRB01000013">
    <property type="protein sequence ID" value="OCT47585.1"/>
    <property type="molecule type" value="Genomic_DNA"/>
</dbReference>
<dbReference type="Pfam" id="PF13561">
    <property type="entry name" value="adh_short_C2"/>
    <property type="match status" value="1"/>
</dbReference>
<accession>A0A1C1CGE2</accession>
<dbReference type="VEuPathDB" id="FungiDB:G647_01801"/>
<dbReference type="SUPFAM" id="SSF51735">
    <property type="entry name" value="NAD(P)-binding Rossmann-fold domains"/>
    <property type="match status" value="1"/>
</dbReference>
<dbReference type="STRING" id="86049.A0A1C1CGE2"/>
<gene>
    <name evidence="3" type="ORF">CLCR_03510</name>
</gene>
<keyword evidence="2" id="KW-0560">Oxidoreductase</keyword>